<dbReference type="PANTHER" id="PTHR48102:SF7">
    <property type="entry name" value="ATP-DEPENDENT CLP PROTEASE ATP-BINDING SUBUNIT CLPX-LIKE, MITOCHONDRIAL"/>
    <property type="match status" value="1"/>
</dbReference>
<dbReference type="GO" id="GO:0009376">
    <property type="term" value="C:HslUV protease complex"/>
    <property type="evidence" value="ECO:0007669"/>
    <property type="project" value="TreeGrafter"/>
</dbReference>
<dbReference type="Gene3D" id="3.40.50.300">
    <property type="entry name" value="P-loop containing nucleotide triphosphate hydrolases"/>
    <property type="match status" value="1"/>
</dbReference>
<proteinExistence type="predicted"/>
<keyword evidence="2" id="KW-1185">Reference proteome</keyword>
<dbReference type="GO" id="GO:0005524">
    <property type="term" value="F:ATP binding"/>
    <property type="evidence" value="ECO:0007669"/>
    <property type="project" value="TreeGrafter"/>
</dbReference>
<accession>A0A1E5INC4</accession>
<gene>
    <name evidence="1" type="ORF">ATZ36_02735</name>
</gene>
<dbReference type="PANTHER" id="PTHR48102">
    <property type="entry name" value="ATP-DEPENDENT CLP PROTEASE ATP-BINDING SUBUNIT CLPX-LIKE, MITOCHONDRIAL-RELATED"/>
    <property type="match status" value="1"/>
</dbReference>
<evidence type="ECO:0000313" key="1">
    <source>
        <dbReference type="EMBL" id="OEG71458.1"/>
    </source>
</evidence>
<evidence type="ECO:0000313" key="2">
    <source>
        <dbReference type="Proteomes" id="UP000095237"/>
    </source>
</evidence>
<dbReference type="InterPro" id="IPR050052">
    <property type="entry name" value="ATP-dep_Clp_protease_ClpX"/>
</dbReference>
<dbReference type="GO" id="GO:0051603">
    <property type="term" value="P:proteolysis involved in protein catabolic process"/>
    <property type="evidence" value="ECO:0007669"/>
    <property type="project" value="TreeGrafter"/>
</dbReference>
<comment type="caution">
    <text evidence="1">The sequence shown here is derived from an EMBL/GenBank/DDBJ whole genome shotgun (WGS) entry which is preliminary data.</text>
</comment>
<name>A0A1E5INC4_ENDTX</name>
<dbReference type="InterPro" id="IPR027417">
    <property type="entry name" value="P-loop_NTPase"/>
</dbReference>
<organism evidence="1 2">
    <name type="scientific">Endomicrobium trichonymphae</name>
    <dbReference type="NCBI Taxonomy" id="1408204"/>
    <lineage>
        <taxon>Bacteria</taxon>
        <taxon>Pseudomonadati</taxon>
        <taxon>Elusimicrobiota</taxon>
        <taxon>Endomicrobiia</taxon>
        <taxon>Endomicrobiales</taxon>
        <taxon>Endomicrobiaceae</taxon>
        <taxon>Candidatus Endomicrobiellum</taxon>
    </lineage>
</organism>
<protein>
    <submittedName>
        <fullName evidence="1">Uncharacterized protein</fullName>
    </submittedName>
</protein>
<dbReference type="Proteomes" id="UP000095237">
    <property type="component" value="Unassembled WGS sequence"/>
</dbReference>
<reference evidence="1 2" key="1">
    <citation type="submission" date="2015-11" db="EMBL/GenBank/DDBJ databases">
        <title>Evidence for parallel genomic evolution in an endosymbiosis of termite gut flagellates.</title>
        <authorList>
            <person name="Zheng H."/>
        </authorList>
    </citation>
    <scope>NUCLEOTIDE SEQUENCE [LARGE SCALE GENOMIC DNA]</scope>
    <source>
        <strain evidence="1 2">CET450</strain>
    </source>
</reference>
<dbReference type="GO" id="GO:0016887">
    <property type="term" value="F:ATP hydrolysis activity"/>
    <property type="evidence" value="ECO:0007669"/>
    <property type="project" value="TreeGrafter"/>
</dbReference>
<dbReference type="EMBL" id="LNVX01000215">
    <property type="protein sequence ID" value="OEG71458.1"/>
    <property type="molecule type" value="Genomic_DNA"/>
</dbReference>
<dbReference type="Gene3D" id="1.10.8.60">
    <property type="match status" value="1"/>
</dbReference>
<dbReference type="GO" id="GO:0051301">
    <property type="term" value="P:cell division"/>
    <property type="evidence" value="ECO:0007669"/>
    <property type="project" value="TreeGrafter"/>
</dbReference>
<sequence>MAYALSKVESEDLIKYGLISEFVGRVPVISTLSYLSTAALVHILTEPKNALVKQYQKMSNLSLRDKLWKK</sequence>
<dbReference type="AlphaFoldDB" id="A0A1E5INC4"/>